<dbReference type="Pfam" id="PF18962">
    <property type="entry name" value="Por_Secre_tail"/>
    <property type="match status" value="1"/>
</dbReference>
<reference evidence="5 6" key="1">
    <citation type="submission" date="2019-07" db="EMBL/GenBank/DDBJ databases">
        <authorList>
            <person name="Huq M.A."/>
        </authorList>
    </citation>
    <scope>NUCLEOTIDE SEQUENCE [LARGE SCALE GENOMIC DNA]</scope>
    <source>
        <strain evidence="5 6">MAH-3</strain>
    </source>
</reference>
<protein>
    <submittedName>
        <fullName evidence="5">T9SS type A sorting domain-containing protein</fullName>
    </submittedName>
</protein>
<dbReference type="InterPro" id="IPR008969">
    <property type="entry name" value="CarboxyPept-like_regulatory"/>
</dbReference>
<evidence type="ECO:0000313" key="6">
    <source>
        <dbReference type="Proteomes" id="UP000316008"/>
    </source>
</evidence>
<evidence type="ECO:0000256" key="1">
    <source>
        <dbReference type="ARBA" id="ARBA00022729"/>
    </source>
</evidence>
<organism evidence="5 6">
    <name type="scientific">Fluviicola chungangensis</name>
    <dbReference type="NCBI Taxonomy" id="2597671"/>
    <lineage>
        <taxon>Bacteria</taxon>
        <taxon>Pseudomonadati</taxon>
        <taxon>Bacteroidota</taxon>
        <taxon>Flavobacteriia</taxon>
        <taxon>Flavobacteriales</taxon>
        <taxon>Crocinitomicaceae</taxon>
        <taxon>Fluviicola</taxon>
    </lineage>
</organism>
<dbReference type="InterPro" id="IPR026444">
    <property type="entry name" value="Secre_tail"/>
</dbReference>
<evidence type="ECO:0000256" key="2">
    <source>
        <dbReference type="SAM" id="SignalP"/>
    </source>
</evidence>
<name>A0A556MNA8_9FLAO</name>
<dbReference type="EMBL" id="VLPL01000008">
    <property type="protein sequence ID" value="TSJ41322.1"/>
    <property type="molecule type" value="Genomic_DNA"/>
</dbReference>
<dbReference type="Gene3D" id="2.60.40.740">
    <property type="match status" value="3"/>
</dbReference>
<feature type="chain" id="PRO_5022175011" evidence="2">
    <location>
        <begin position="21"/>
        <end position="1043"/>
    </location>
</feature>
<keyword evidence="6" id="KW-1185">Reference proteome</keyword>
<gene>
    <name evidence="5" type="ORF">FO442_15535</name>
</gene>
<comment type="caution">
    <text evidence="5">The sequence shown here is derived from an EMBL/GenBank/DDBJ whole genome shotgun (WGS) entry which is preliminary data.</text>
</comment>
<dbReference type="InterPro" id="IPR055353">
    <property type="entry name" value="DUF7619"/>
</dbReference>
<dbReference type="NCBIfam" id="TIGR04183">
    <property type="entry name" value="Por_Secre_tail"/>
    <property type="match status" value="1"/>
</dbReference>
<dbReference type="InterPro" id="IPR025667">
    <property type="entry name" value="SprB_repeat"/>
</dbReference>
<sequence>MKTMKKIHLLLLFLVSAVHCAVSQTATGTVTQAPCNNDGIYTITTTGIPLPITYTYYVNGSTVVHANVNSATDQLTNFGMSNDGYLFCEASNGSSYAYTQNSYTPQFSFNVSATSPTCPATMGTINAVQVNGTTGPFTYTWTNTQTLTTYIGNNASVPLGTYETEIQDQTTGCILHMGDTALSIMQLSNITASINTTPASCTNGTANAVASGGVAPYSYLWSTGATGASISGMSQGYYTLVITDAQGCYSNNLGASIVQNPQIFVNTTVTNATCVQTDGSAIAFGSGGVGPYTYSWSNGQTGNTSTNLTGGNSYTVVATDANGCIGQGYAYISTNTPINVSYTASPSQCTAATGSATLSVTGGTAPYTYSWASNPSVTGSTLTNVAPGTYAFQVTDAVGCVRTGTVVVAPVSVINAAIYTPAVVCPATTGTANAVVSGTNGPFTYLWSNGATTSSISGIPLGAYSCVITDALGCSVTKSNILSTISPVNVGVSTAGTSCIYAADGSANAIVSGGTAPYSYAYSNGTTTQNASNLGADQYYVTVTDANGCSTSKHFWITNENTSQSCYCTIEGDVYVDANADCVHDSGENGVENIMIHCSGFGYTFTDANGHYSFQVPTGTYTISEQVDQYYPLSPCQSNSVAVSVVAASGCNTVVDFANSINPLHDLKIVTVNATLPPIPGNNYQQKMIVKNEGTITESGIQVGYAHDGQLNFVNATSPGFVQLNPGTYPNAYSIQSGFPSLNPSGTHMMLLNYAVPTTIPLGTAVEFNDTVANMAPIATSWLTDNTPWNNVNAYQTFVIGSYDPNYKEVSPRGTGAAGLVPLETKEFDYTIHFQNEGTYFAQNIVVTDQLDTDLDWTTFKPGYSEYEYTTTMSETGLVTFTFANIHLPWKSAYGDALSSALVHYSIQRKTTGTVGTEFTNNANIYFDYNAPITTNTTINTLDEPAGIDEVQSNTDNITVDLYPVPANDQLTIRVNNITKSEAATVSIIDLMGNVVLSEQVDLGEGSTMVTQNLSRLMSGTYLTRVQFENGSSVVSKIIVHNK</sequence>
<dbReference type="Proteomes" id="UP000316008">
    <property type="component" value="Unassembled WGS sequence"/>
</dbReference>
<evidence type="ECO:0000313" key="5">
    <source>
        <dbReference type="EMBL" id="TSJ41322.1"/>
    </source>
</evidence>
<dbReference type="SUPFAM" id="SSF49464">
    <property type="entry name" value="Carboxypeptidase regulatory domain-like"/>
    <property type="match status" value="1"/>
</dbReference>
<keyword evidence="1 2" id="KW-0732">Signal</keyword>
<feature type="domain" description="Secretion system C-terminal sorting" evidence="3">
    <location>
        <begin position="962"/>
        <end position="1040"/>
    </location>
</feature>
<dbReference type="Pfam" id="PF24595">
    <property type="entry name" value="DUF7619"/>
    <property type="match status" value="1"/>
</dbReference>
<dbReference type="OrthoDB" id="1110367at2"/>
<proteinExistence type="predicted"/>
<dbReference type="AlphaFoldDB" id="A0A556MNA8"/>
<dbReference type="InterPro" id="IPR013783">
    <property type="entry name" value="Ig-like_fold"/>
</dbReference>
<dbReference type="Gene3D" id="2.60.40.10">
    <property type="entry name" value="Immunoglobulins"/>
    <property type="match status" value="1"/>
</dbReference>
<dbReference type="Pfam" id="PF13573">
    <property type="entry name" value="SprB"/>
    <property type="match status" value="5"/>
</dbReference>
<feature type="signal peptide" evidence="2">
    <location>
        <begin position="1"/>
        <end position="20"/>
    </location>
</feature>
<feature type="domain" description="DUF7619" evidence="4">
    <location>
        <begin position="804"/>
        <end position="941"/>
    </location>
</feature>
<evidence type="ECO:0000259" key="3">
    <source>
        <dbReference type="Pfam" id="PF18962"/>
    </source>
</evidence>
<evidence type="ECO:0000259" key="4">
    <source>
        <dbReference type="Pfam" id="PF24595"/>
    </source>
</evidence>
<accession>A0A556MNA8</accession>